<dbReference type="Proteomes" id="UP000438182">
    <property type="component" value="Unassembled WGS sequence"/>
</dbReference>
<dbReference type="CDD" id="cd08267">
    <property type="entry name" value="MDR1"/>
    <property type="match status" value="1"/>
</dbReference>
<dbReference type="PANTHER" id="PTHR11695:SF648">
    <property type="entry name" value="ZINC-BINDING OXIDOREDUCTASE"/>
    <property type="match status" value="1"/>
</dbReference>
<dbReference type="RefSeq" id="WP_160424833.1">
    <property type="nucleotide sequence ID" value="NZ_WSTA01000044.1"/>
</dbReference>
<dbReference type="InterPro" id="IPR036291">
    <property type="entry name" value="NAD(P)-bd_dom_sf"/>
</dbReference>
<dbReference type="Pfam" id="PF08240">
    <property type="entry name" value="ADH_N"/>
    <property type="match status" value="1"/>
</dbReference>
<accession>A0A6I4P2M3</accession>
<protein>
    <submittedName>
        <fullName evidence="2">Zinc-binding dehydrogenase</fullName>
    </submittedName>
</protein>
<gene>
    <name evidence="2" type="ORF">GB864_10595</name>
</gene>
<organism evidence="2 3">
    <name type="scientific">Agromyces seonyuensis</name>
    <dbReference type="NCBI Taxonomy" id="2662446"/>
    <lineage>
        <taxon>Bacteria</taxon>
        <taxon>Bacillati</taxon>
        <taxon>Actinomycetota</taxon>
        <taxon>Actinomycetes</taxon>
        <taxon>Micrococcales</taxon>
        <taxon>Microbacteriaceae</taxon>
        <taxon>Agromyces</taxon>
    </lineage>
</organism>
<dbReference type="EMBL" id="WSTA01000044">
    <property type="protein sequence ID" value="MWB98995.1"/>
    <property type="molecule type" value="Genomic_DNA"/>
</dbReference>
<comment type="caution">
    <text evidence="2">The sequence shown here is derived from an EMBL/GenBank/DDBJ whole genome shotgun (WGS) entry which is preliminary data.</text>
</comment>
<evidence type="ECO:0000313" key="3">
    <source>
        <dbReference type="Proteomes" id="UP000438182"/>
    </source>
</evidence>
<feature type="domain" description="Enoyl reductase (ER)" evidence="1">
    <location>
        <begin position="13"/>
        <end position="320"/>
    </location>
</feature>
<dbReference type="Gene3D" id="3.90.180.10">
    <property type="entry name" value="Medium-chain alcohol dehydrogenases, catalytic domain"/>
    <property type="match status" value="1"/>
</dbReference>
<dbReference type="GO" id="GO:0016491">
    <property type="term" value="F:oxidoreductase activity"/>
    <property type="evidence" value="ECO:0007669"/>
    <property type="project" value="InterPro"/>
</dbReference>
<evidence type="ECO:0000259" key="1">
    <source>
        <dbReference type="SMART" id="SM00829"/>
    </source>
</evidence>
<dbReference type="SUPFAM" id="SSF50129">
    <property type="entry name" value="GroES-like"/>
    <property type="match status" value="1"/>
</dbReference>
<dbReference type="SMART" id="SM00829">
    <property type="entry name" value="PKS_ER"/>
    <property type="match status" value="1"/>
</dbReference>
<proteinExistence type="predicted"/>
<dbReference type="PANTHER" id="PTHR11695">
    <property type="entry name" value="ALCOHOL DEHYDROGENASE RELATED"/>
    <property type="match status" value="1"/>
</dbReference>
<reference evidence="2 3" key="1">
    <citation type="submission" date="2019-12" db="EMBL/GenBank/DDBJ databases">
        <authorList>
            <person name="Kim Y.S."/>
        </authorList>
    </citation>
    <scope>NUCLEOTIDE SEQUENCE [LARGE SCALE GENOMIC DNA]</scope>
    <source>
        <strain evidence="2 3">MMS17-SY077</strain>
    </source>
</reference>
<sequence length="324" mass="33713">MSTMHAWVRHDYGGPDRLERAVLPVPAPAAGEVLVRVTASAVNSADLHLLRGEPRVVRLAFGARRPRAAQLGRDCAGVVEAVGPGVDPSLVGTLVHGEADAAWAEYAVLPADVVVPVPDALDETTAAAVPLAGVTAVQAMRRLGDVSGRRMLVTGASGCVGLYVVQLARAAGAHVTAVASARRADLVRSAGAEHVVDRHDPADDPGDEFGAIVDVMAVRPLSEVLPRLAADGVYLSVGGDGTPVLGPLPRIAGLAARGPFTRRRLRSLAARRSGADLADLDARIDRGEVRPMIDRVVDFADVPDALRAFEAGEANGRLLIRIAA</sequence>
<keyword evidence="3" id="KW-1185">Reference proteome</keyword>
<dbReference type="InterPro" id="IPR050700">
    <property type="entry name" value="YIM1/Zinc_Alcohol_DH_Fams"/>
</dbReference>
<dbReference type="AlphaFoldDB" id="A0A6I4P2M3"/>
<dbReference type="SUPFAM" id="SSF51735">
    <property type="entry name" value="NAD(P)-binding Rossmann-fold domains"/>
    <property type="match status" value="1"/>
</dbReference>
<dbReference type="Gene3D" id="3.40.50.720">
    <property type="entry name" value="NAD(P)-binding Rossmann-like Domain"/>
    <property type="match status" value="1"/>
</dbReference>
<dbReference type="InterPro" id="IPR011032">
    <property type="entry name" value="GroES-like_sf"/>
</dbReference>
<name>A0A6I4P2M3_9MICO</name>
<dbReference type="Pfam" id="PF13602">
    <property type="entry name" value="ADH_zinc_N_2"/>
    <property type="match status" value="1"/>
</dbReference>
<dbReference type="InterPro" id="IPR013154">
    <property type="entry name" value="ADH-like_N"/>
</dbReference>
<dbReference type="InterPro" id="IPR020843">
    <property type="entry name" value="ER"/>
</dbReference>
<evidence type="ECO:0000313" key="2">
    <source>
        <dbReference type="EMBL" id="MWB98995.1"/>
    </source>
</evidence>